<evidence type="ECO:0000313" key="1">
    <source>
        <dbReference type="EMBL" id="JAH08389.1"/>
    </source>
</evidence>
<dbReference type="AlphaFoldDB" id="A0A0E9PV67"/>
<reference evidence="1" key="2">
    <citation type="journal article" date="2015" name="Fish Shellfish Immunol.">
        <title>Early steps in the European eel (Anguilla anguilla)-Vibrio vulnificus interaction in the gills: Role of the RtxA13 toxin.</title>
        <authorList>
            <person name="Callol A."/>
            <person name="Pajuelo D."/>
            <person name="Ebbesson L."/>
            <person name="Teles M."/>
            <person name="MacKenzie S."/>
            <person name="Amaro C."/>
        </authorList>
    </citation>
    <scope>NUCLEOTIDE SEQUENCE</scope>
</reference>
<proteinExistence type="predicted"/>
<sequence length="77" mass="9202">MAVTIIVTPSLKTIQKHRWCSIQVFYFSSAFDFFPFVFSRYQWVLLEHLWQCCCTCQLACIINYSLKTVTWILIKKN</sequence>
<name>A0A0E9PV67_ANGAN</name>
<reference evidence="1" key="1">
    <citation type="submission" date="2014-11" db="EMBL/GenBank/DDBJ databases">
        <authorList>
            <person name="Amaro Gonzalez C."/>
        </authorList>
    </citation>
    <scope>NUCLEOTIDE SEQUENCE</scope>
</reference>
<protein>
    <submittedName>
        <fullName evidence="1">Uncharacterized protein</fullName>
    </submittedName>
</protein>
<accession>A0A0E9PV67</accession>
<dbReference type="EMBL" id="GBXM01100188">
    <property type="protein sequence ID" value="JAH08389.1"/>
    <property type="molecule type" value="Transcribed_RNA"/>
</dbReference>
<organism evidence="1">
    <name type="scientific">Anguilla anguilla</name>
    <name type="common">European freshwater eel</name>
    <name type="synonym">Muraena anguilla</name>
    <dbReference type="NCBI Taxonomy" id="7936"/>
    <lineage>
        <taxon>Eukaryota</taxon>
        <taxon>Metazoa</taxon>
        <taxon>Chordata</taxon>
        <taxon>Craniata</taxon>
        <taxon>Vertebrata</taxon>
        <taxon>Euteleostomi</taxon>
        <taxon>Actinopterygii</taxon>
        <taxon>Neopterygii</taxon>
        <taxon>Teleostei</taxon>
        <taxon>Anguilliformes</taxon>
        <taxon>Anguillidae</taxon>
        <taxon>Anguilla</taxon>
    </lineage>
</organism>